<dbReference type="Gene3D" id="3.40.50.2000">
    <property type="entry name" value="Glycogen Phosphorylase B"/>
    <property type="match status" value="2"/>
</dbReference>
<dbReference type="GO" id="GO:0071555">
    <property type="term" value="P:cell wall organization"/>
    <property type="evidence" value="ECO:0007669"/>
    <property type="project" value="UniProtKB-KW"/>
</dbReference>
<dbReference type="PANTHER" id="PTHR21015:SF22">
    <property type="entry name" value="GLYCOSYLTRANSFERASE"/>
    <property type="match status" value="1"/>
</dbReference>
<evidence type="ECO:0000259" key="11">
    <source>
        <dbReference type="Pfam" id="PF04101"/>
    </source>
</evidence>
<dbReference type="GO" id="GO:0051301">
    <property type="term" value="P:cell division"/>
    <property type="evidence" value="ECO:0007669"/>
    <property type="project" value="UniProtKB-KW"/>
</dbReference>
<keyword evidence="4 12" id="KW-0808">Transferase</keyword>
<protein>
    <submittedName>
        <fullName evidence="12">UDP-N-acetylglucosamine--N-acetylmuramyl-(Pentapeptide) pyrophosphoryl-undecaprenol N-acetylglucosamine transferase</fullName>
    </submittedName>
</protein>
<keyword evidence="8" id="KW-0131">Cell cycle</keyword>
<dbReference type="InterPro" id="IPR007235">
    <property type="entry name" value="Glyco_trans_28_C"/>
</dbReference>
<keyword evidence="5" id="KW-0133">Cell shape</keyword>
<sequence>MAIPTFLSPNLPFYPSIKLVPSRLTLSSSSSFSSVCCLSVDPRNNHPSTASSAENDETSGLRVVMSAGGTAGHISSALAIGDELKSADPLTQILFIGFPNSMESTTVPSAGFDFSAISTVGSSSSRPFIYFTSFLRFPLRLIQSTFESYKILREFKPQIVVGTGGHASFPVCFAAVIMGLKLVIQEQDSIPGTTNWILSFFADTIFAPFNSIVTNLPKRAAAKCVVYGNPIRQALKRYASKGASRVSFFGQWAGAVSEAKVVLVLGGSLGANAINIALLNCYSEMLSEHENWFFVWQTGVEAFDEMDSLVRSHPRLFLSPFLRSICVAYAAADLVVSRAGAMTCSEIMALGKPSILIPSPHSSEGDQVRTASLMADIVGSKVITEEELDSITLRAAIEDIIGNEELMTEMSERAINAAKPDAASDVAKHIISIIRSEDK</sequence>
<dbReference type="AlphaFoldDB" id="A0A1J3CBF4"/>
<dbReference type="GO" id="GO:0005975">
    <property type="term" value="P:carbohydrate metabolic process"/>
    <property type="evidence" value="ECO:0007669"/>
    <property type="project" value="InterPro"/>
</dbReference>
<reference evidence="12" key="1">
    <citation type="submission" date="2016-07" db="EMBL/GenBank/DDBJ databases">
        <title>De novo transcriptome assembly of four accessions of the metal hyperaccumulator plant Noccaea caerulescens.</title>
        <authorList>
            <person name="Blande D."/>
            <person name="Halimaa P."/>
            <person name="Tervahauta A.I."/>
            <person name="Aarts M.G."/>
            <person name="Karenlampi S.O."/>
        </authorList>
    </citation>
    <scope>NUCLEOTIDE SEQUENCE</scope>
</reference>
<evidence type="ECO:0000256" key="5">
    <source>
        <dbReference type="ARBA" id="ARBA00022960"/>
    </source>
</evidence>
<evidence type="ECO:0000259" key="10">
    <source>
        <dbReference type="Pfam" id="PF03033"/>
    </source>
</evidence>
<keyword evidence="2" id="KW-0132">Cell division</keyword>
<evidence type="ECO:0000313" key="12">
    <source>
        <dbReference type="EMBL" id="JAU04087.1"/>
    </source>
</evidence>
<keyword evidence="3" id="KW-0328">Glycosyltransferase</keyword>
<dbReference type="GO" id="GO:0050511">
    <property type="term" value="F:undecaprenyldiphospho-muramoylpentapeptide beta-N-acetylglucosaminyltransferase activity"/>
    <property type="evidence" value="ECO:0007669"/>
    <property type="project" value="InterPro"/>
</dbReference>
<keyword evidence="1" id="KW-1003">Cell membrane</keyword>
<organism evidence="12">
    <name type="scientific">Noccaea caerulescens</name>
    <name type="common">Alpine penny-cress</name>
    <name type="synonym">Thlaspi caerulescens</name>
    <dbReference type="NCBI Taxonomy" id="107243"/>
    <lineage>
        <taxon>Eukaryota</taxon>
        <taxon>Viridiplantae</taxon>
        <taxon>Streptophyta</taxon>
        <taxon>Embryophyta</taxon>
        <taxon>Tracheophyta</taxon>
        <taxon>Spermatophyta</taxon>
        <taxon>Magnoliopsida</taxon>
        <taxon>eudicotyledons</taxon>
        <taxon>Gunneridae</taxon>
        <taxon>Pentapetalae</taxon>
        <taxon>rosids</taxon>
        <taxon>malvids</taxon>
        <taxon>Brassicales</taxon>
        <taxon>Brassicaceae</taxon>
        <taxon>Coluteocarpeae</taxon>
        <taxon>Noccaea</taxon>
    </lineage>
</organism>
<dbReference type="InterPro" id="IPR006009">
    <property type="entry name" value="GlcNAc_MurG"/>
</dbReference>
<dbReference type="Pfam" id="PF04101">
    <property type="entry name" value="Glyco_tran_28_C"/>
    <property type="match status" value="1"/>
</dbReference>
<dbReference type="EMBL" id="GEVI01028233">
    <property type="protein sequence ID" value="JAU04087.1"/>
    <property type="molecule type" value="Transcribed_RNA"/>
</dbReference>
<dbReference type="CDD" id="cd03785">
    <property type="entry name" value="GT28_MurG"/>
    <property type="match status" value="1"/>
</dbReference>
<dbReference type="Pfam" id="PF03033">
    <property type="entry name" value="Glyco_transf_28"/>
    <property type="match status" value="1"/>
</dbReference>
<dbReference type="PANTHER" id="PTHR21015">
    <property type="entry name" value="UDP-N-ACETYLGLUCOSAMINE--N-ACETYLMURAMYL-(PENTAPEPTIDE) PYROPHOSPHORYL-UNDECAPRENOL N-ACETYLGLUCOSAMINE TRANSFERASE 1"/>
    <property type="match status" value="1"/>
</dbReference>
<evidence type="ECO:0000256" key="3">
    <source>
        <dbReference type="ARBA" id="ARBA00022676"/>
    </source>
</evidence>
<dbReference type="InterPro" id="IPR004276">
    <property type="entry name" value="GlycoTrans_28_N"/>
</dbReference>
<dbReference type="HAMAP" id="MF_00033">
    <property type="entry name" value="MurG"/>
    <property type="match status" value="1"/>
</dbReference>
<evidence type="ECO:0000256" key="8">
    <source>
        <dbReference type="ARBA" id="ARBA00023306"/>
    </source>
</evidence>
<accession>A0A1J3CBF4</accession>
<evidence type="ECO:0000256" key="1">
    <source>
        <dbReference type="ARBA" id="ARBA00022475"/>
    </source>
</evidence>
<evidence type="ECO:0000256" key="4">
    <source>
        <dbReference type="ARBA" id="ARBA00022679"/>
    </source>
</evidence>
<evidence type="ECO:0000256" key="9">
    <source>
        <dbReference type="ARBA" id="ARBA00023316"/>
    </source>
</evidence>
<dbReference type="SUPFAM" id="SSF53756">
    <property type="entry name" value="UDP-Glycosyltransferase/glycogen phosphorylase"/>
    <property type="match status" value="1"/>
</dbReference>
<dbReference type="GO" id="GO:0008360">
    <property type="term" value="P:regulation of cell shape"/>
    <property type="evidence" value="ECO:0007669"/>
    <property type="project" value="UniProtKB-KW"/>
</dbReference>
<feature type="domain" description="Glycosyl transferase family 28 C-terminal" evidence="11">
    <location>
        <begin position="261"/>
        <end position="424"/>
    </location>
</feature>
<name>A0A1J3CBF4_NOCCA</name>
<evidence type="ECO:0000256" key="7">
    <source>
        <dbReference type="ARBA" id="ARBA00023136"/>
    </source>
</evidence>
<keyword evidence="7" id="KW-0472">Membrane</keyword>
<proteinExistence type="inferred from homology"/>
<gene>
    <name evidence="12" type="ORF">GA_TR19040_c0_g1_i1_g.61149</name>
</gene>
<evidence type="ECO:0000256" key="6">
    <source>
        <dbReference type="ARBA" id="ARBA00022984"/>
    </source>
</evidence>
<keyword evidence="6" id="KW-0573">Peptidoglycan synthesis</keyword>
<feature type="domain" description="Glycosyltransferase family 28 N-terminal" evidence="10">
    <location>
        <begin position="63"/>
        <end position="206"/>
    </location>
</feature>
<keyword evidence="9" id="KW-0961">Cell wall biogenesis/degradation</keyword>
<evidence type="ECO:0000256" key="2">
    <source>
        <dbReference type="ARBA" id="ARBA00022618"/>
    </source>
</evidence>